<protein>
    <recommendedName>
        <fullName evidence="1">Methyltransferase domain-containing protein</fullName>
    </recommendedName>
</protein>
<dbReference type="InterPro" id="IPR029063">
    <property type="entry name" value="SAM-dependent_MTases_sf"/>
</dbReference>
<dbReference type="PANTHER" id="PTHR43861">
    <property type="entry name" value="TRANS-ACONITATE 2-METHYLTRANSFERASE-RELATED"/>
    <property type="match status" value="1"/>
</dbReference>
<accession>A0A1F7YHB2</accession>
<organism evidence="2 3">
    <name type="scientific">Candidatus Woesebacteria bacterium RIFCSPHIGHO2_01_FULL_39_28</name>
    <dbReference type="NCBI Taxonomy" id="1802496"/>
    <lineage>
        <taxon>Bacteria</taxon>
        <taxon>Candidatus Woeseibacteriota</taxon>
    </lineage>
</organism>
<reference evidence="2 3" key="1">
    <citation type="journal article" date="2016" name="Nat. Commun.">
        <title>Thousands of microbial genomes shed light on interconnected biogeochemical processes in an aquifer system.</title>
        <authorList>
            <person name="Anantharaman K."/>
            <person name="Brown C.T."/>
            <person name="Hug L.A."/>
            <person name="Sharon I."/>
            <person name="Castelle C.J."/>
            <person name="Probst A.J."/>
            <person name="Thomas B.C."/>
            <person name="Singh A."/>
            <person name="Wilkins M.J."/>
            <person name="Karaoz U."/>
            <person name="Brodie E.L."/>
            <person name="Williams K.H."/>
            <person name="Hubbard S.S."/>
            <person name="Banfield J.F."/>
        </authorList>
    </citation>
    <scope>NUCLEOTIDE SEQUENCE [LARGE SCALE GENOMIC DNA]</scope>
</reference>
<gene>
    <name evidence="2" type="ORF">A2627_04080</name>
</gene>
<sequence>MDYDSGYIKKNPTLHIEDAPIKFYEIKKELFKLGKINSMLDIGCGAGVLTKLIADYLKVKKVLGIDLSHTMINKAKEFNSSSKNIDFNCIDIFKLHAKEKYDLIVCADIIEHIQNKKKFLKKLSQLGKKIVIRVPMEDSILNHLLKTLNISDELKKTEEQYGHIHHFNFDSFVQLTNSSGFKTLSQSIYLINKPRTWWFNEILRYLTKIVGLVSIPAGVKFGGGFLVVTLEKE</sequence>
<dbReference type="SUPFAM" id="SSF53335">
    <property type="entry name" value="S-adenosyl-L-methionine-dependent methyltransferases"/>
    <property type="match status" value="1"/>
</dbReference>
<dbReference type="CDD" id="cd02440">
    <property type="entry name" value="AdoMet_MTases"/>
    <property type="match status" value="1"/>
</dbReference>
<proteinExistence type="predicted"/>
<evidence type="ECO:0000313" key="3">
    <source>
        <dbReference type="Proteomes" id="UP000178851"/>
    </source>
</evidence>
<dbReference type="Pfam" id="PF13847">
    <property type="entry name" value="Methyltransf_31"/>
    <property type="match status" value="1"/>
</dbReference>
<comment type="caution">
    <text evidence="2">The sequence shown here is derived from an EMBL/GenBank/DDBJ whole genome shotgun (WGS) entry which is preliminary data.</text>
</comment>
<dbReference type="EMBL" id="MGGI01000011">
    <property type="protein sequence ID" value="OGM26726.1"/>
    <property type="molecule type" value="Genomic_DNA"/>
</dbReference>
<feature type="domain" description="Methyltransferase" evidence="1">
    <location>
        <begin position="38"/>
        <end position="134"/>
    </location>
</feature>
<evidence type="ECO:0000259" key="1">
    <source>
        <dbReference type="Pfam" id="PF13847"/>
    </source>
</evidence>
<dbReference type="AlphaFoldDB" id="A0A1F7YHB2"/>
<evidence type="ECO:0000313" key="2">
    <source>
        <dbReference type="EMBL" id="OGM26726.1"/>
    </source>
</evidence>
<name>A0A1F7YHB2_9BACT</name>
<dbReference type="Proteomes" id="UP000178851">
    <property type="component" value="Unassembled WGS sequence"/>
</dbReference>
<dbReference type="InterPro" id="IPR025714">
    <property type="entry name" value="Methyltranfer_dom"/>
</dbReference>
<dbReference type="Gene3D" id="3.40.50.150">
    <property type="entry name" value="Vaccinia Virus protein VP39"/>
    <property type="match status" value="1"/>
</dbReference>